<dbReference type="EMBL" id="FWZT01000001">
    <property type="protein sequence ID" value="SME88402.1"/>
    <property type="molecule type" value="Genomic_DNA"/>
</dbReference>
<evidence type="ECO:0000313" key="13">
    <source>
        <dbReference type="Proteomes" id="UP000192907"/>
    </source>
</evidence>
<dbReference type="GO" id="GO:0009252">
    <property type="term" value="P:peptidoglycan biosynthetic process"/>
    <property type="evidence" value="ECO:0007669"/>
    <property type="project" value="UniProtKB-UniRule"/>
</dbReference>
<feature type="transmembrane region" description="Helical" evidence="10">
    <location>
        <begin position="402"/>
        <end position="422"/>
    </location>
</feature>
<keyword evidence="3 10" id="KW-0812">Transmembrane</keyword>
<name>A0A1Y6B583_9BACT</name>
<feature type="transmembrane region" description="Helical" evidence="10">
    <location>
        <begin position="462"/>
        <end position="480"/>
    </location>
</feature>
<accession>A0A1Y6B583</accession>
<gene>
    <name evidence="10" type="primary">murJ</name>
    <name evidence="12" type="ORF">SAMN06296036_101151</name>
</gene>
<dbReference type="Proteomes" id="UP000192907">
    <property type="component" value="Unassembled WGS sequence"/>
</dbReference>
<feature type="transmembrane region" description="Helical" evidence="10">
    <location>
        <begin position="243"/>
        <end position="266"/>
    </location>
</feature>
<comment type="similarity">
    <text evidence="9 10 11">Belongs to the MurJ/MviN family.</text>
</comment>
<keyword evidence="2 10" id="KW-1003">Cell membrane</keyword>
<feature type="transmembrane region" description="Helical" evidence="10">
    <location>
        <begin position="500"/>
        <end position="524"/>
    </location>
</feature>
<dbReference type="PANTHER" id="PTHR47019:SF1">
    <property type="entry name" value="LIPID II FLIPPASE MURJ"/>
    <property type="match status" value="1"/>
</dbReference>
<dbReference type="CDD" id="cd13123">
    <property type="entry name" value="MATE_MurJ_like"/>
    <property type="match status" value="1"/>
</dbReference>
<dbReference type="STRING" id="1513793.SAMN06296036_101151"/>
<keyword evidence="5 10" id="KW-0573">Peptidoglycan synthesis</keyword>
<feature type="transmembrane region" description="Helical" evidence="10">
    <location>
        <begin position="200"/>
        <end position="222"/>
    </location>
</feature>
<evidence type="ECO:0000256" key="4">
    <source>
        <dbReference type="ARBA" id="ARBA00022960"/>
    </source>
</evidence>
<evidence type="ECO:0000256" key="1">
    <source>
        <dbReference type="ARBA" id="ARBA00004651"/>
    </source>
</evidence>
<feature type="transmembrane region" description="Helical" evidence="10">
    <location>
        <begin position="428"/>
        <end position="450"/>
    </location>
</feature>
<feature type="transmembrane region" description="Helical" evidence="10">
    <location>
        <begin position="27"/>
        <end position="45"/>
    </location>
</feature>
<feature type="transmembrane region" description="Helical" evidence="10">
    <location>
        <begin position="286"/>
        <end position="309"/>
    </location>
</feature>
<feature type="transmembrane region" description="Helical" evidence="10">
    <location>
        <begin position="159"/>
        <end position="180"/>
    </location>
</feature>
<evidence type="ECO:0000256" key="11">
    <source>
        <dbReference type="PIRNR" id="PIRNR002869"/>
    </source>
</evidence>
<proteinExistence type="inferred from homology"/>
<feature type="transmembrane region" description="Helical" evidence="10">
    <location>
        <begin position="87"/>
        <end position="109"/>
    </location>
</feature>
<dbReference type="PIRSF" id="PIRSF002869">
    <property type="entry name" value="MviN"/>
    <property type="match status" value="1"/>
</dbReference>
<protein>
    <recommendedName>
        <fullName evidence="10">Probable lipid II flippase MurJ</fullName>
    </recommendedName>
</protein>
<evidence type="ECO:0000256" key="3">
    <source>
        <dbReference type="ARBA" id="ARBA00022692"/>
    </source>
</evidence>
<keyword evidence="10 11" id="KW-0961">Cell wall biogenesis/degradation</keyword>
<evidence type="ECO:0000256" key="9">
    <source>
        <dbReference type="ARBA" id="ARBA00061532"/>
    </source>
</evidence>
<keyword evidence="10 11" id="KW-0813">Transport</keyword>
<evidence type="ECO:0000256" key="8">
    <source>
        <dbReference type="ARBA" id="ARBA00060041"/>
    </source>
</evidence>
<comment type="function">
    <text evidence="8 10 11">Involved in peptidoglycan biosynthesis. Transports lipid-linked peptidoglycan precursors from the inner to the outer leaflet of the cytoplasmic membrane.</text>
</comment>
<evidence type="ECO:0000256" key="5">
    <source>
        <dbReference type="ARBA" id="ARBA00022984"/>
    </source>
</evidence>
<comment type="subcellular location">
    <subcellularLocation>
        <location evidence="1 10">Cell membrane</location>
        <topology evidence="1 10">Multi-pass membrane protein</topology>
    </subcellularLocation>
</comment>
<dbReference type="PRINTS" id="PR01806">
    <property type="entry name" value="VIRFACTRMVIN"/>
</dbReference>
<dbReference type="GO" id="GO:0034204">
    <property type="term" value="P:lipid translocation"/>
    <property type="evidence" value="ECO:0007669"/>
    <property type="project" value="TreeGrafter"/>
</dbReference>
<dbReference type="HAMAP" id="MF_02078">
    <property type="entry name" value="MurJ_MviN"/>
    <property type="match status" value="1"/>
</dbReference>
<dbReference type="UniPathway" id="UPA00219"/>
<keyword evidence="7 10" id="KW-0472">Membrane</keyword>
<reference evidence="13" key="1">
    <citation type="submission" date="2017-04" db="EMBL/GenBank/DDBJ databases">
        <authorList>
            <person name="Varghese N."/>
            <person name="Submissions S."/>
        </authorList>
    </citation>
    <scope>NUCLEOTIDE SEQUENCE [LARGE SCALE GENOMIC DNA]</scope>
    <source>
        <strain evidence="13">RKEM611</strain>
    </source>
</reference>
<feature type="transmembrane region" description="Helical" evidence="10">
    <location>
        <begin position="134"/>
        <end position="152"/>
    </location>
</feature>
<dbReference type="Pfam" id="PF03023">
    <property type="entry name" value="MurJ"/>
    <property type="match status" value="1"/>
</dbReference>
<feature type="transmembrane region" description="Helical" evidence="10">
    <location>
        <begin position="330"/>
        <end position="347"/>
    </location>
</feature>
<dbReference type="GO" id="GO:0005886">
    <property type="term" value="C:plasma membrane"/>
    <property type="evidence" value="ECO:0007669"/>
    <property type="project" value="UniProtKB-SubCell"/>
</dbReference>
<dbReference type="GO" id="GO:0071555">
    <property type="term" value="P:cell wall organization"/>
    <property type="evidence" value="ECO:0007669"/>
    <property type="project" value="UniProtKB-UniRule"/>
</dbReference>
<keyword evidence="13" id="KW-1185">Reference proteome</keyword>
<dbReference type="RefSeq" id="WP_132314716.1">
    <property type="nucleotide sequence ID" value="NZ_FWZT01000001.1"/>
</dbReference>
<comment type="pathway">
    <text evidence="10">Cell wall biogenesis; peptidoglycan biosynthesis.</text>
</comment>
<dbReference type="NCBIfam" id="TIGR01695">
    <property type="entry name" value="murJ_mviN"/>
    <property type="match status" value="1"/>
</dbReference>
<dbReference type="GO" id="GO:0015648">
    <property type="term" value="F:lipid-linked peptidoglycan transporter activity"/>
    <property type="evidence" value="ECO:0007669"/>
    <property type="project" value="UniProtKB-UniRule"/>
</dbReference>
<organism evidence="12 13">
    <name type="scientific">Pseudobacteriovorax antillogorgiicola</name>
    <dbReference type="NCBI Taxonomy" id="1513793"/>
    <lineage>
        <taxon>Bacteria</taxon>
        <taxon>Pseudomonadati</taxon>
        <taxon>Bdellovibrionota</taxon>
        <taxon>Oligoflexia</taxon>
        <taxon>Oligoflexales</taxon>
        <taxon>Pseudobacteriovoracaceae</taxon>
        <taxon>Pseudobacteriovorax</taxon>
    </lineage>
</organism>
<keyword evidence="6 10" id="KW-1133">Transmembrane helix</keyword>
<dbReference type="GO" id="GO:0008360">
    <property type="term" value="P:regulation of cell shape"/>
    <property type="evidence" value="ECO:0007669"/>
    <property type="project" value="UniProtKB-UniRule"/>
</dbReference>
<dbReference type="InterPro" id="IPR004268">
    <property type="entry name" value="MurJ"/>
</dbReference>
<evidence type="ECO:0000313" key="12">
    <source>
        <dbReference type="EMBL" id="SME88402.1"/>
    </source>
</evidence>
<dbReference type="PANTHER" id="PTHR47019">
    <property type="entry name" value="LIPID II FLIPPASE MURJ"/>
    <property type="match status" value="1"/>
</dbReference>
<dbReference type="AlphaFoldDB" id="A0A1Y6B583"/>
<dbReference type="OrthoDB" id="5298811at2"/>
<sequence>MSLAKSSLLFALGTFLSRISGLLRESVLGGVFGASVLLDAFLIAFRIPNLFREMLAEGALGSSFTKVYSQISEQDEGRARDLLIQGLYLFTLVSTVFCSLGVLLAPWLVQALTLDVDPSYRDALVTNATGLTRLVFPFLGLAMLSSIIMGALHQKGSFFISAASSISLNLGYILGALLLARWFQGWDLPWLRDSFGDPEIVGLAVGVMLGGFTQLVVQAWGCRERFQGFRTAILAKFPWSPDLKAVVSLMIPASIAAGAGPINVFINTNFATSLGEGAVSWLNFAFRLLQLPIGLFGVAIGVAVLPSLSRKIAQNNQEVGPDVMEQLEQGTGMVGFLMLACFAFLLVNRQEIVDLLFRYGAFSAFDVQQTSDALFAYSFGILAYGLIKVLTSFYYAVERTSYAMKTALLGIAFNFLGNYLLVERFEHVGLAATSSITLSLNATFLLLGLLPYRHMMSHKRNLRWLIWFMLATILAIGVQWGLSQFALQPYILPLGKVGKIISLLANGIVVALVFASLAKTLLGVPWSSLIRQMKGLRQ</sequence>
<feature type="transmembrane region" description="Helical" evidence="10">
    <location>
        <begin position="374"/>
        <end position="395"/>
    </location>
</feature>
<evidence type="ECO:0000256" key="10">
    <source>
        <dbReference type="HAMAP-Rule" id="MF_02078"/>
    </source>
</evidence>
<evidence type="ECO:0000256" key="2">
    <source>
        <dbReference type="ARBA" id="ARBA00022475"/>
    </source>
</evidence>
<keyword evidence="4 10" id="KW-0133">Cell shape</keyword>
<evidence type="ECO:0000256" key="7">
    <source>
        <dbReference type="ARBA" id="ARBA00023136"/>
    </source>
</evidence>
<evidence type="ECO:0000256" key="6">
    <source>
        <dbReference type="ARBA" id="ARBA00022989"/>
    </source>
</evidence>
<dbReference type="InterPro" id="IPR051050">
    <property type="entry name" value="Lipid_II_flippase_MurJ/MviN"/>
</dbReference>